<evidence type="ECO:0000313" key="2">
    <source>
        <dbReference type="Proteomes" id="UP000070092"/>
    </source>
</evidence>
<gene>
    <name evidence="1" type="ORF">HMPREF3196_00875</name>
</gene>
<sequence>MCPQRRAQRAMGGKGTCKSAGFSHGLIVPPGGYRISMFRRRVLM</sequence>
<name>A0A0M4MJC4_BIFBI</name>
<protein>
    <submittedName>
        <fullName evidence="1">Uncharacterized protein</fullName>
    </submittedName>
</protein>
<comment type="caution">
    <text evidence="1">The sequence shown here is derived from an EMBL/GenBank/DDBJ whole genome shotgun (WGS) entry which is preliminary data.</text>
</comment>
<evidence type="ECO:0000313" key="1">
    <source>
        <dbReference type="EMBL" id="KWZ81746.1"/>
    </source>
</evidence>
<dbReference type="AlphaFoldDB" id="A0A0M4MJC4"/>
<reference evidence="1 2" key="1">
    <citation type="submission" date="2016-01" db="EMBL/GenBank/DDBJ databases">
        <authorList>
            <person name="Oliw E.H."/>
        </authorList>
    </citation>
    <scope>NUCLEOTIDE SEQUENCE [LARGE SCALE GENOMIC DNA]</scope>
    <source>
        <strain evidence="1 2">MJR8628B</strain>
    </source>
</reference>
<accession>A0A0M4MJC4</accession>
<dbReference type="EMBL" id="LRPO01000024">
    <property type="protein sequence ID" value="KWZ81746.1"/>
    <property type="molecule type" value="Genomic_DNA"/>
</dbReference>
<organism evidence="1 2">
    <name type="scientific">Bifidobacterium bifidum</name>
    <dbReference type="NCBI Taxonomy" id="1681"/>
    <lineage>
        <taxon>Bacteria</taxon>
        <taxon>Bacillati</taxon>
        <taxon>Actinomycetota</taxon>
        <taxon>Actinomycetes</taxon>
        <taxon>Bifidobacteriales</taxon>
        <taxon>Bifidobacteriaceae</taxon>
        <taxon>Bifidobacterium</taxon>
    </lineage>
</organism>
<proteinExistence type="predicted"/>
<dbReference type="Proteomes" id="UP000070092">
    <property type="component" value="Unassembled WGS sequence"/>
</dbReference>